<sequence length="211" mass="23814">METEKLCIYDEQGTPKGIADRQTVHEKGYWHETFHCWVAGRQGSRNVVYLQLRSDGKKDFPGLFDITAAGHLLADETVEDGIREVQEELGIGVAFEELTPMGIIKDQIALSGFIDNERCHCFLYKDLENIDLRFELQLEEVSGMAKVDFEALAALFTGTKEKVNVEGFEITLDGRKKFFERAIGLKDLVPHSAGYLEKVVESIGQELRELA</sequence>
<dbReference type="SUPFAM" id="SSF55811">
    <property type="entry name" value="Nudix"/>
    <property type="match status" value="1"/>
</dbReference>
<dbReference type="Pfam" id="PF00293">
    <property type="entry name" value="NUDIX"/>
    <property type="match status" value="1"/>
</dbReference>
<organism evidence="2 3">
    <name type="scientific">Planomicrobium stackebrandtii</name>
    <dbReference type="NCBI Taxonomy" id="253160"/>
    <lineage>
        <taxon>Bacteria</taxon>
        <taxon>Bacillati</taxon>
        <taxon>Bacillota</taxon>
        <taxon>Bacilli</taxon>
        <taxon>Bacillales</taxon>
        <taxon>Caryophanaceae</taxon>
        <taxon>Planomicrobium</taxon>
    </lineage>
</organism>
<dbReference type="InterPro" id="IPR000086">
    <property type="entry name" value="NUDIX_hydrolase_dom"/>
</dbReference>
<proteinExistence type="predicted"/>
<evidence type="ECO:0000259" key="1">
    <source>
        <dbReference type="PROSITE" id="PS51462"/>
    </source>
</evidence>
<dbReference type="EMBL" id="JAUSWB010000011">
    <property type="protein sequence ID" value="MDQ0430695.1"/>
    <property type="molecule type" value="Genomic_DNA"/>
</dbReference>
<reference evidence="2 3" key="1">
    <citation type="submission" date="2023-07" db="EMBL/GenBank/DDBJ databases">
        <title>Genomic Encyclopedia of Type Strains, Phase IV (KMG-IV): sequencing the most valuable type-strain genomes for metagenomic binning, comparative biology and taxonomic classification.</title>
        <authorList>
            <person name="Goeker M."/>
        </authorList>
    </citation>
    <scope>NUCLEOTIDE SEQUENCE [LARGE SCALE GENOMIC DNA]</scope>
    <source>
        <strain evidence="2 3">DSM 16419</strain>
    </source>
</reference>
<feature type="domain" description="Nudix hydrolase" evidence="1">
    <location>
        <begin position="29"/>
        <end position="169"/>
    </location>
</feature>
<evidence type="ECO:0000313" key="3">
    <source>
        <dbReference type="Proteomes" id="UP001241988"/>
    </source>
</evidence>
<comment type="caution">
    <text evidence="2">The sequence shown here is derived from an EMBL/GenBank/DDBJ whole genome shotgun (WGS) entry which is preliminary data.</text>
</comment>
<evidence type="ECO:0000313" key="2">
    <source>
        <dbReference type="EMBL" id="MDQ0430695.1"/>
    </source>
</evidence>
<keyword evidence="3" id="KW-1185">Reference proteome</keyword>
<dbReference type="GO" id="GO:0016853">
    <property type="term" value="F:isomerase activity"/>
    <property type="evidence" value="ECO:0007669"/>
    <property type="project" value="UniProtKB-KW"/>
</dbReference>
<dbReference type="InterPro" id="IPR015797">
    <property type="entry name" value="NUDIX_hydrolase-like_dom_sf"/>
</dbReference>
<dbReference type="PROSITE" id="PS51462">
    <property type="entry name" value="NUDIX"/>
    <property type="match status" value="1"/>
</dbReference>
<accession>A0ABU0GZA7</accession>
<dbReference type="RefSeq" id="WP_308788601.1">
    <property type="nucleotide sequence ID" value="NZ_JAUSWB010000011.1"/>
</dbReference>
<keyword evidence="2" id="KW-0413">Isomerase</keyword>
<dbReference type="PANTHER" id="PTHR10885:SF0">
    <property type="entry name" value="ISOPENTENYL-DIPHOSPHATE DELTA-ISOMERASE"/>
    <property type="match status" value="1"/>
</dbReference>
<dbReference type="CDD" id="cd04692">
    <property type="entry name" value="NUDIX_Hydrolase"/>
    <property type="match status" value="1"/>
</dbReference>
<protein>
    <submittedName>
        <fullName evidence="2">Isopentenyldiphosphate isomerase</fullName>
    </submittedName>
</protein>
<dbReference type="Gene3D" id="3.90.79.10">
    <property type="entry name" value="Nucleoside Triphosphate Pyrophosphohydrolase"/>
    <property type="match status" value="1"/>
</dbReference>
<name>A0ABU0GZA7_9BACL</name>
<gene>
    <name evidence="2" type="ORF">QOZ98_003574</name>
</gene>
<dbReference type="PANTHER" id="PTHR10885">
    <property type="entry name" value="ISOPENTENYL-DIPHOSPHATE DELTA-ISOMERASE"/>
    <property type="match status" value="1"/>
</dbReference>
<dbReference type="Proteomes" id="UP001241988">
    <property type="component" value="Unassembled WGS sequence"/>
</dbReference>